<dbReference type="Proteomes" id="UP000199077">
    <property type="component" value="Chromosome I"/>
</dbReference>
<dbReference type="OrthoDB" id="5146042at2"/>
<evidence type="ECO:0000313" key="1">
    <source>
        <dbReference type="EMBL" id="SDP28149.1"/>
    </source>
</evidence>
<organism evidence="1 2">
    <name type="scientific">Pedococcus dokdonensis</name>
    <dbReference type="NCBI Taxonomy" id="443156"/>
    <lineage>
        <taxon>Bacteria</taxon>
        <taxon>Bacillati</taxon>
        <taxon>Actinomycetota</taxon>
        <taxon>Actinomycetes</taxon>
        <taxon>Micrococcales</taxon>
        <taxon>Intrasporangiaceae</taxon>
        <taxon>Pedococcus</taxon>
    </lineage>
</organism>
<accession>A0A1H0RG38</accession>
<dbReference type="AlphaFoldDB" id="A0A1H0RG38"/>
<dbReference type="RefSeq" id="WP_157692977.1">
    <property type="nucleotide sequence ID" value="NZ_LT629711.1"/>
</dbReference>
<proteinExistence type="predicted"/>
<name>A0A1H0RG38_9MICO</name>
<sequence>MGVDWRTLRQHADRQFDLLTRAQCLAAGMTDEAVQWRTSSGRWVRMRAGVFLTRPGREGWHVTATADLLRCQSAGPTADAAFCGRSALYLWGLDRRPPKVSEIVVPYERSIASGPTVRVRRSVRWEDLVDDTAYPWRTTLPATVLDVAAQGTAVDALATVARAVQKEVVSTGLLRAELASRQGHRHSRVLVPALTDVQDGAQSGAEVLYIRDVERAHGLPTATRQAPSDVGGRRFHDNEYVPYRLVVEVDGRLGHERWADRVKDGRRDRQLLSVDRATVRVFWVDVAATPCDTAVDIGAVLRARGWLGRPRPCRRHGCKVPRL</sequence>
<reference evidence="2" key="1">
    <citation type="submission" date="2016-10" db="EMBL/GenBank/DDBJ databases">
        <authorList>
            <person name="Varghese N."/>
            <person name="Submissions S."/>
        </authorList>
    </citation>
    <scope>NUCLEOTIDE SEQUENCE [LARGE SCALE GENOMIC DNA]</scope>
    <source>
        <strain evidence="2">DSM 22329</strain>
    </source>
</reference>
<evidence type="ECO:0000313" key="2">
    <source>
        <dbReference type="Proteomes" id="UP000199077"/>
    </source>
</evidence>
<protein>
    <submittedName>
        <fullName evidence="1">Transcriptional regulator, AbiEi antitoxin, Type IV TA system</fullName>
    </submittedName>
</protein>
<gene>
    <name evidence="1" type="ORF">SAMN04489867_1940</name>
</gene>
<dbReference type="EMBL" id="LT629711">
    <property type="protein sequence ID" value="SDP28149.1"/>
    <property type="molecule type" value="Genomic_DNA"/>
</dbReference>
<dbReference type="STRING" id="443156.SAMN04489867_1940"/>
<keyword evidence="2" id="KW-1185">Reference proteome</keyword>